<feature type="domain" description="GST C-terminal" evidence="3">
    <location>
        <begin position="83"/>
        <end position="214"/>
    </location>
</feature>
<feature type="compositionally biased region" description="Low complexity" evidence="1">
    <location>
        <begin position="224"/>
        <end position="234"/>
    </location>
</feature>
<feature type="domain" description="GST N-terminal" evidence="2">
    <location>
        <begin position="1"/>
        <end position="80"/>
    </location>
</feature>
<reference evidence="4 5" key="1">
    <citation type="submission" date="2019-11" db="EMBL/GenBank/DDBJ databases">
        <title>Type strains purchased from KCTC, JCM and DSMZ.</title>
        <authorList>
            <person name="Lu H."/>
        </authorList>
    </citation>
    <scope>NUCLEOTIDE SEQUENCE [LARGE SCALE GENOMIC DNA]</scope>
    <source>
        <strain evidence="4 5">KCTC 42409</strain>
    </source>
</reference>
<dbReference type="AlphaFoldDB" id="A0A6L6PVS6"/>
<evidence type="ECO:0000256" key="1">
    <source>
        <dbReference type="SAM" id="MobiDB-lite"/>
    </source>
</evidence>
<dbReference type="Pfam" id="PF00043">
    <property type="entry name" value="GST_C"/>
    <property type="match status" value="1"/>
</dbReference>
<dbReference type="InterPro" id="IPR004045">
    <property type="entry name" value="Glutathione_S-Trfase_N"/>
</dbReference>
<evidence type="ECO:0000259" key="3">
    <source>
        <dbReference type="PROSITE" id="PS50405"/>
    </source>
</evidence>
<dbReference type="InterPro" id="IPR004046">
    <property type="entry name" value="GST_C"/>
</dbReference>
<sequence>MLTLYTADTPNGHKATIALQELELPHVVELVDLNAGEQHTEAFAAMSPNHKIPLLVDDGRAIFESGAILIHLADKAGRLLPATGAARSEVLQWLFMQVGSIGPMLGQLWWFRHAGKDNEQALQRYGREVRRLYGVYDQRLASNEWLAGGAYSIADIATWPWLASHHELGVEMADYPHVAAWLARIGARDAVRRGVAQTRRVAACSVEQRHDGAIAVAQAARHSGNGTAAGTSEAGAGGHVADASA</sequence>
<evidence type="ECO:0000313" key="4">
    <source>
        <dbReference type="EMBL" id="MTW01321.1"/>
    </source>
</evidence>
<comment type="caution">
    <text evidence="4">The sequence shown here is derived from an EMBL/GenBank/DDBJ whole genome shotgun (WGS) entry which is preliminary data.</text>
</comment>
<accession>A0A6L6PVS6</accession>
<dbReference type="InterPro" id="IPR040079">
    <property type="entry name" value="Glutathione_S-Trfase"/>
</dbReference>
<feature type="region of interest" description="Disordered" evidence="1">
    <location>
        <begin position="224"/>
        <end position="245"/>
    </location>
</feature>
<dbReference type="PROSITE" id="PS50404">
    <property type="entry name" value="GST_NTER"/>
    <property type="match status" value="1"/>
</dbReference>
<dbReference type="RefSeq" id="WP_155437652.1">
    <property type="nucleotide sequence ID" value="NZ_WNLA01000001.1"/>
</dbReference>
<dbReference type="OrthoDB" id="81087at2"/>
<gene>
    <name evidence="4" type="ORF">GM668_04375</name>
</gene>
<proteinExistence type="predicted"/>
<protein>
    <submittedName>
        <fullName evidence="4">Glutathione S-transferase</fullName>
    </submittedName>
</protein>
<dbReference type="InterPro" id="IPR036282">
    <property type="entry name" value="Glutathione-S-Trfase_C_sf"/>
</dbReference>
<dbReference type="InterPro" id="IPR010987">
    <property type="entry name" value="Glutathione-S-Trfase_C-like"/>
</dbReference>
<evidence type="ECO:0000313" key="5">
    <source>
        <dbReference type="Proteomes" id="UP000484015"/>
    </source>
</evidence>
<dbReference type="Gene3D" id="1.20.1050.10">
    <property type="match status" value="1"/>
</dbReference>
<dbReference type="Pfam" id="PF13409">
    <property type="entry name" value="GST_N_2"/>
    <property type="match status" value="1"/>
</dbReference>
<dbReference type="PANTHER" id="PTHR44051:SF19">
    <property type="entry name" value="DISULFIDE-BOND OXIDOREDUCTASE YFCG"/>
    <property type="match status" value="1"/>
</dbReference>
<name>A0A6L6PVS6_9BURK</name>
<dbReference type="SFLD" id="SFLDS00019">
    <property type="entry name" value="Glutathione_Transferase_(cytos"/>
    <property type="match status" value="1"/>
</dbReference>
<dbReference type="SUPFAM" id="SSF47616">
    <property type="entry name" value="GST C-terminal domain-like"/>
    <property type="match status" value="1"/>
</dbReference>
<dbReference type="GO" id="GO:0016740">
    <property type="term" value="F:transferase activity"/>
    <property type="evidence" value="ECO:0007669"/>
    <property type="project" value="UniProtKB-KW"/>
</dbReference>
<dbReference type="PROSITE" id="PS50405">
    <property type="entry name" value="GST_CTER"/>
    <property type="match status" value="1"/>
</dbReference>
<dbReference type="SFLD" id="SFLDG01151">
    <property type="entry name" value="Main.2:_Nu-like"/>
    <property type="match status" value="1"/>
</dbReference>
<keyword evidence="4" id="KW-0808">Transferase</keyword>
<organism evidence="4 5">
    <name type="scientific">Pseudoduganella ginsengisoli</name>
    <dbReference type="NCBI Taxonomy" id="1462440"/>
    <lineage>
        <taxon>Bacteria</taxon>
        <taxon>Pseudomonadati</taxon>
        <taxon>Pseudomonadota</taxon>
        <taxon>Betaproteobacteria</taxon>
        <taxon>Burkholderiales</taxon>
        <taxon>Oxalobacteraceae</taxon>
        <taxon>Telluria group</taxon>
        <taxon>Pseudoduganella</taxon>
    </lineage>
</organism>
<dbReference type="SUPFAM" id="SSF52833">
    <property type="entry name" value="Thioredoxin-like"/>
    <property type="match status" value="1"/>
</dbReference>
<evidence type="ECO:0000259" key="2">
    <source>
        <dbReference type="PROSITE" id="PS50404"/>
    </source>
</evidence>
<dbReference type="EMBL" id="WNLA01000001">
    <property type="protein sequence ID" value="MTW01321.1"/>
    <property type="molecule type" value="Genomic_DNA"/>
</dbReference>
<dbReference type="SFLD" id="SFLDG00358">
    <property type="entry name" value="Main_(cytGST)"/>
    <property type="match status" value="1"/>
</dbReference>
<dbReference type="PANTHER" id="PTHR44051">
    <property type="entry name" value="GLUTATHIONE S-TRANSFERASE-RELATED"/>
    <property type="match status" value="1"/>
</dbReference>
<keyword evidence="5" id="KW-1185">Reference proteome</keyword>
<dbReference type="InterPro" id="IPR036249">
    <property type="entry name" value="Thioredoxin-like_sf"/>
</dbReference>
<dbReference type="CDD" id="cd03048">
    <property type="entry name" value="GST_N_Ure2p_like"/>
    <property type="match status" value="1"/>
</dbReference>
<dbReference type="Proteomes" id="UP000484015">
    <property type="component" value="Unassembled WGS sequence"/>
</dbReference>
<dbReference type="Gene3D" id="3.40.30.10">
    <property type="entry name" value="Glutaredoxin"/>
    <property type="match status" value="1"/>
</dbReference>